<sequence>MEWYATSLQNSKLPILGNPQDEEIDGSSFFGMTPVTDATIERLKDATRLPSGSSMWPELNLDKFPSKRKLDHCIDLYFAHFHRTLPIIHRPTFDATKHPAATTLAIACIGACYTGLEGARNFSNSLSELNRRLLLFMSEQDRRFVRTEFYVGAQLLQGTHGYSSGNKRLFELSDSFRSSLVNNARCMGLFQDRPKTVPINDSLEARWHAWISDERLCRLAWAVYEYDSSVSYLHNTRPFLSVSEINLSMPCPLPLWEAETGHVWLSLHPWTKSLSPNPSFRPMLHSLFKNADTVLAKAADFQHDLIIINTLTRTLWSVKEFEGSAVNDFIRGNSSLTESKTHVQEVLDRFLFTQAPKPHSKAELSYFVRKMHIIHMSHLYGAGDLMDWLRPLFRGGPGAEAAKSRAKQWGSRDPVRLRRVAFHSAQVLALARRYLQNESREAFNVFNAGIVLWCIVGLAMQKPFDGRPSPSTPPYRLDGPASDGEQISPVHLEWIRSGSPQVVSMHGVPRLFTKEGQTQVLEQTASILETMQVWGIAQNLLQVVSLLIQREDTEKS</sequence>
<keyword evidence="5" id="KW-0539">Nucleus</keyword>
<name>A0A2J6QU11_HYAVF</name>
<evidence type="ECO:0000256" key="5">
    <source>
        <dbReference type="ARBA" id="ARBA00023242"/>
    </source>
</evidence>
<dbReference type="CDD" id="cd12148">
    <property type="entry name" value="fungal_TF_MHR"/>
    <property type="match status" value="1"/>
</dbReference>
<dbReference type="GO" id="GO:0003677">
    <property type="term" value="F:DNA binding"/>
    <property type="evidence" value="ECO:0007669"/>
    <property type="project" value="InterPro"/>
</dbReference>
<keyword evidence="1" id="KW-0479">Metal-binding</keyword>
<evidence type="ECO:0000313" key="7">
    <source>
        <dbReference type="EMBL" id="PMD29758.1"/>
    </source>
</evidence>
<dbReference type="GO" id="GO:0008270">
    <property type="term" value="F:zinc ion binding"/>
    <property type="evidence" value="ECO:0007669"/>
    <property type="project" value="InterPro"/>
</dbReference>
<evidence type="ECO:0000259" key="6">
    <source>
        <dbReference type="Pfam" id="PF04082"/>
    </source>
</evidence>
<evidence type="ECO:0000256" key="1">
    <source>
        <dbReference type="ARBA" id="ARBA00022723"/>
    </source>
</evidence>
<feature type="domain" description="Xylanolytic transcriptional activator regulatory" evidence="6">
    <location>
        <begin position="74"/>
        <end position="282"/>
    </location>
</feature>
<keyword evidence="4" id="KW-0804">Transcription</keyword>
<gene>
    <name evidence="7" type="ORF">L207DRAFT_444835</name>
</gene>
<keyword evidence="2" id="KW-0862">Zinc</keyword>
<keyword evidence="3" id="KW-0805">Transcription regulation</keyword>
<evidence type="ECO:0000313" key="8">
    <source>
        <dbReference type="Proteomes" id="UP000235786"/>
    </source>
</evidence>
<dbReference type="STRING" id="1149755.A0A2J6QU11"/>
<evidence type="ECO:0000256" key="3">
    <source>
        <dbReference type="ARBA" id="ARBA00023015"/>
    </source>
</evidence>
<dbReference type="PANTHER" id="PTHR47660">
    <property type="entry name" value="TRANSCRIPTION FACTOR WITH C2H2 AND ZN(2)-CYS(6) DNA BINDING DOMAIN (EUROFUNG)-RELATED-RELATED"/>
    <property type="match status" value="1"/>
</dbReference>
<dbReference type="GO" id="GO:0006351">
    <property type="term" value="P:DNA-templated transcription"/>
    <property type="evidence" value="ECO:0007669"/>
    <property type="project" value="InterPro"/>
</dbReference>
<dbReference type="PANTHER" id="PTHR47660:SF2">
    <property type="entry name" value="TRANSCRIPTION FACTOR WITH C2H2 AND ZN(2)-CYS(6) DNA BINDING DOMAIN (EUROFUNG)"/>
    <property type="match status" value="1"/>
</dbReference>
<evidence type="ECO:0000256" key="2">
    <source>
        <dbReference type="ARBA" id="ARBA00022833"/>
    </source>
</evidence>
<dbReference type="Proteomes" id="UP000235786">
    <property type="component" value="Unassembled WGS sequence"/>
</dbReference>
<dbReference type="InterPro" id="IPR007219">
    <property type="entry name" value="XnlR_reg_dom"/>
</dbReference>
<accession>A0A2J6QU11</accession>
<evidence type="ECO:0000256" key="4">
    <source>
        <dbReference type="ARBA" id="ARBA00023163"/>
    </source>
</evidence>
<proteinExistence type="predicted"/>
<protein>
    <recommendedName>
        <fullName evidence="6">Xylanolytic transcriptional activator regulatory domain-containing protein</fullName>
    </recommendedName>
</protein>
<dbReference type="OrthoDB" id="3557599at2759"/>
<dbReference type="EMBL" id="KZ613971">
    <property type="protein sequence ID" value="PMD29758.1"/>
    <property type="molecule type" value="Genomic_DNA"/>
</dbReference>
<organism evidence="7 8">
    <name type="scientific">Hyaloscypha variabilis (strain UAMH 11265 / GT02V1 / F)</name>
    <name type="common">Meliniomyces variabilis</name>
    <dbReference type="NCBI Taxonomy" id="1149755"/>
    <lineage>
        <taxon>Eukaryota</taxon>
        <taxon>Fungi</taxon>
        <taxon>Dikarya</taxon>
        <taxon>Ascomycota</taxon>
        <taxon>Pezizomycotina</taxon>
        <taxon>Leotiomycetes</taxon>
        <taxon>Helotiales</taxon>
        <taxon>Hyaloscyphaceae</taxon>
        <taxon>Hyaloscypha</taxon>
        <taxon>Hyaloscypha variabilis</taxon>
    </lineage>
</organism>
<reference evidence="7 8" key="1">
    <citation type="submission" date="2016-04" db="EMBL/GenBank/DDBJ databases">
        <title>A degradative enzymes factory behind the ericoid mycorrhizal symbiosis.</title>
        <authorList>
            <consortium name="DOE Joint Genome Institute"/>
            <person name="Martino E."/>
            <person name="Morin E."/>
            <person name="Grelet G."/>
            <person name="Kuo A."/>
            <person name="Kohler A."/>
            <person name="Daghino S."/>
            <person name="Barry K."/>
            <person name="Choi C."/>
            <person name="Cichocki N."/>
            <person name="Clum A."/>
            <person name="Copeland A."/>
            <person name="Hainaut M."/>
            <person name="Haridas S."/>
            <person name="Labutti K."/>
            <person name="Lindquist E."/>
            <person name="Lipzen A."/>
            <person name="Khouja H.-R."/>
            <person name="Murat C."/>
            <person name="Ohm R."/>
            <person name="Olson A."/>
            <person name="Spatafora J."/>
            <person name="Veneault-Fourrey C."/>
            <person name="Henrissat B."/>
            <person name="Grigoriev I."/>
            <person name="Martin F."/>
            <person name="Perotto S."/>
        </authorList>
    </citation>
    <scope>NUCLEOTIDE SEQUENCE [LARGE SCALE GENOMIC DNA]</scope>
    <source>
        <strain evidence="7 8">F</strain>
    </source>
</reference>
<keyword evidence="8" id="KW-1185">Reference proteome</keyword>
<dbReference type="Pfam" id="PF04082">
    <property type="entry name" value="Fungal_trans"/>
    <property type="match status" value="1"/>
</dbReference>
<dbReference type="AlphaFoldDB" id="A0A2J6QU11"/>